<feature type="signal peptide" evidence="1">
    <location>
        <begin position="1"/>
        <end position="24"/>
    </location>
</feature>
<dbReference type="OrthoDB" id="1100386at2759"/>
<dbReference type="AlphaFoldDB" id="A0A087GXF6"/>
<evidence type="ECO:0000259" key="2">
    <source>
        <dbReference type="PROSITE" id="PS50228"/>
    </source>
</evidence>
<dbReference type="OMA" id="CKLFVPD"/>
<evidence type="ECO:0000256" key="1">
    <source>
        <dbReference type="SAM" id="SignalP"/>
    </source>
</evidence>
<feature type="domain" description="SUEL-type lectin" evidence="2">
    <location>
        <begin position="74"/>
        <end position="152"/>
    </location>
</feature>
<proteinExistence type="predicted"/>
<name>A0A087GXF6_ARAAL</name>
<dbReference type="GO" id="GO:0030246">
    <property type="term" value="F:carbohydrate binding"/>
    <property type="evidence" value="ECO:0007669"/>
    <property type="project" value="InterPro"/>
</dbReference>
<dbReference type="InterPro" id="IPR000922">
    <property type="entry name" value="Lectin_gal-bd_dom"/>
</dbReference>
<dbReference type="EMBL" id="CM002873">
    <property type="protein sequence ID" value="KFK34558.1"/>
    <property type="molecule type" value="Genomic_DNA"/>
</dbReference>
<dbReference type="eggNOG" id="KOG0496">
    <property type="taxonomic scope" value="Eukaryota"/>
</dbReference>
<dbReference type="Gene3D" id="2.60.120.740">
    <property type="match status" value="1"/>
</dbReference>
<keyword evidence="4" id="KW-1185">Reference proteome</keyword>
<sequence>METSNYRLHGFILLLVMFLSAVLSLASNMDVSFHGDRKRIMSGSIQAPSSRPVANEYIVCSDHSEAEGKPQPSSFDCEKGDLLSAIKFADYGQATGSCENYKRGKCGARNTLNIVKKKCLGKRKCDLSSPDKIFGPTHCKGAIRLVIEATCKKA</sequence>
<feature type="chain" id="PRO_5001822718" description="SUEL-type lectin domain-containing protein" evidence="1">
    <location>
        <begin position="25"/>
        <end position="154"/>
    </location>
</feature>
<protein>
    <recommendedName>
        <fullName evidence="2">SUEL-type lectin domain-containing protein</fullName>
    </recommendedName>
</protein>
<dbReference type="InterPro" id="IPR043159">
    <property type="entry name" value="Lectin_gal-bd_sf"/>
</dbReference>
<organism evidence="3 4">
    <name type="scientific">Arabis alpina</name>
    <name type="common">Alpine rock-cress</name>
    <dbReference type="NCBI Taxonomy" id="50452"/>
    <lineage>
        <taxon>Eukaryota</taxon>
        <taxon>Viridiplantae</taxon>
        <taxon>Streptophyta</taxon>
        <taxon>Embryophyta</taxon>
        <taxon>Tracheophyta</taxon>
        <taxon>Spermatophyta</taxon>
        <taxon>Magnoliopsida</taxon>
        <taxon>eudicotyledons</taxon>
        <taxon>Gunneridae</taxon>
        <taxon>Pentapetalae</taxon>
        <taxon>rosids</taxon>
        <taxon>malvids</taxon>
        <taxon>Brassicales</taxon>
        <taxon>Brassicaceae</taxon>
        <taxon>Arabideae</taxon>
        <taxon>Arabis</taxon>
    </lineage>
</organism>
<keyword evidence="1" id="KW-0732">Signal</keyword>
<dbReference type="Gramene" id="KFK34558">
    <property type="protein sequence ID" value="KFK34558"/>
    <property type="gene ID" value="AALP_AA5G161500"/>
</dbReference>
<evidence type="ECO:0000313" key="4">
    <source>
        <dbReference type="Proteomes" id="UP000029120"/>
    </source>
</evidence>
<dbReference type="Pfam" id="PF02140">
    <property type="entry name" value="SUEL_Lectin"/>
    <property type="match status" value="1"/>
</dbReference>
<accession>A0A087GXF6</accession>
<dbReference type="CDD" id="cd22842">
    <property type="entry name" value="Gal_Rha_Lectin_BGal"/>
    <property type="match status" value="1"/>
</dbReference>
<dbReference type="Proteomes" id="UP000029120">
    <property type="component" value="Chromosome 5"/>
</dbReference>
<dbReference type="PROSITE" id="PS50228">
    <property type="entry name" value="SUEL_LECTIN"/>
    <property type="match status" value="1"/>
</dbReference>
<gene>
    <name evidence="3" type="ordered locus">AALP_Aa5g161500</name>
</gene>
<evidence type="ECO:0000313" key="3">
    <source>
        <dbReference type="EMBL" id="KFK34558.1"/>
    </source>
</evidence>
<reference evidence="4" key="1">
    <citation type="journal article" date="2015" name="Nat. Plants">
        <title>Genome expansion of Arabis alpina linked with retrotransposition and reduced symmetric DNA methylation.</title>
        <authorList>
            <person name="Willing E.M."/>
            <person name="Rawat V."/>
            <person name="Mandakova T."/>
            <person name="Maumus F."/>
            <person name="James G.V."/>
            <person name="Nordstroem K.J."/>
            <person name="Becker C."/>
            <person name="Warthmann N."/>
            <person name="Chica C."/>
            <person name="Szarzynska B."/>
            <person name="Zytnicki M."/>
            <person name="Albani M.C."/>
            <person name="Kiefer C."/>
            <person name="Bergonzi S."/>
            <person name="Castaings L."/>
            <person name="Mateos J.L."/>
            <person name="Berns M.C."/>
            <person name="Bujdoso N."/>
            <person name="Piofczyk T."/>
            <person name="de Lorenzo L."/>
            <person name="Barrero-Sicilia C."/>
            <person name="Mateos I."/>
            <person name="Piednoel M."/>
            <person name="Hagmann J."/>
            <person name="Chen-Min-Tao R."/>
            <person name="Iglesias-Fernandez R."/>
            <person name="Schuster S.C."/>
            <person name="Alonso-Blanco C."/>
            <person name="Roudier F."/>
            <person name="Carbonero P."/>
            <person name="Paz-Ares J."/>
            <person name="Davis S.J."/>
            <person name="Pecinka A."/>
            <person name="Quesneville H."/>
            <person name="Colot V."/>
            <person name="Lysak M.A."/>
            <person name="Weigel D."/>
            <person name="Coupland G."/>
            <person name="Schneeberger K."/>
        </authorList>
    </citation>
    <scope>NUCLEOTIDE SEQUENCE [LARGE SCALE GENOMIC DNA]</scope>
    <source>
        <strain evidence="4">cv. Pajares</strain>
    </source>
</reference>